<evidence type="ECO:0000313" key="3">
    <source>
        <dbReference type="Proteomes" id="UP000319836"/>
    </source>
</evidence>
<dbReference type="InterPro" id="IPR018710">
    <property type="entry name" value="DUF2232"/>
</dbReference>
<name>A0A538U693_UNCEI</name>
<dbReference type="Pfam" id="PF09991">
    <property type="entry name" value="DUF2232"/>
    <property type="match status" value="1"/>
</dbReference>
<feature type="transmembrane region" description="Helical" evidence="1">
    <location>
        <begin position="174"/>
        <end position="193"/>
    </location>
</feature>
<dbReference type="AlphaFoldDB" id="A0A538U693"/>
<protein>
    <submittedName>
        <fullName evidence="2">DUF2232 domain-containing protein</fullName>
    </submittedName>
</protein>
<proteinExistence type="predicted"/>
<keyword evidence="1" id="KW-1133">Transmembrane helix</keyword>
<keyword evidence="1" id="KW-0472">Membrane</keyword>
<comment type="caution">
    <text evidence="2">The sequence shown here is derived from an EMBL/GenBank/DDBJ whole genome shotgun (WGS) entry which is preliminary data.</text>
</comment>
<keyword evidence="1" id="KW-0812">Transmembrane</keyword>
<evidence type="ECO:0000256" key="1">
    <source>
        <dbReference type="SAM" id="Phobius"/>
    </source>
</evidence>
<accession>A0A538U693</accession>
<dbReference type="EMBL" id="VBPA01000127">
    <property type="protein sequence ID" value="TMQ71413.1"/>
    <property type="molecule type" value="Genomic_DNA"/>
</dbReference>
<gene>
    <name evidence="2" type="ORF">E6K80_05660</name>
</gene>
<dbReference type="Proteomes" id="UP000319836">
    <property type="component" value="Unassembled WGS sequence"/>
</dbReference>
<feature type="transmembrane region" description="Helical" evidence="1">
    <location>
        <begin position="214"/>
        <end position="234"/>
    </location>
</feature>
<feature type="transmembrane region" description="Helical" evidence="1">
    <location>
        <begin position="240"/>
        <end position="262"/>
    </location>
</feature>
<organism evidence="2 3">
    <name type="scientific">Eiseniibacteriota bacterium</name>
    <dbReference type="NCBI Taxonomy" id="2212470"/>
    <lineage>
        <taxon>Bacteria</taxon>
        <taxon>Candidatus Eiseniibacteriota</taxon>
    </lineage>
</organism>
<feature type="transmembrane region" description="Helical" evidence="1">
    <location>
        <begin position="96"/>
        <end position="114"/>
    </location>
</feature>
<feature type="transmembrane region" description="Helical" evidence="1">
    <location>
        <begin position="274"/>
        <end position="295"/>
    </location>
</feature>
<reference evidence="2 3" key="1">
    <citation type="journal article" date="2019" name="Nat. Microbiol.">
        <title>Mediterranean grassland soil C-N compound turnover is dependent on rainfall and depth, and is mediated by genomically divergent microorganisms.</title>
        <authorList>
            <person name="Diamond S."/>
            <person name="Andeer P.F."/>
            <person name="Li Z."/>
            <person name="Crits-Christoph A."/>
            <person name="Burstein D."/>
            <person name="Anantharaman K."/>
            <person name="Lane K.R."/>
            <person name="Thomas B.C."/>
            <person name="Pan C."/>
            <person name="Northen T.R."/>
            <person name="Banfield J.F."/>
        </authorList>
    </citation>
    <scope>NUCLEOTIDE SEQUENCE [LARGE SCALE GENOMIC DNA]</scope>
    <source>
        <strain evidence="2">WS_10</strain>
    </source>
</reference>
<evidence type="ECO:0000313" key="2">
    <source>
        <dbReference type="EMBL" id="TMQ71413.1"/>
    </source>
</evidence>
<sequence length="313" mass="34179">MLRTWLLVLALAMGTASFPLPWGSLWLAVPGAVALGLLLCWRWGPWGVLAPVGLMTAVLVVAGPFAAWAWWIPVAALTGCWMGLREEGGGPEAGQKAWMMLPLLLLAAGLPWTVTYPDLVSGLDRLMRSTEPSMVDTARRLGYEGERLRSFQRYLQQNAELSGPLLRVLLPSALFVWMTLLVGAGRVVAAQVADRIHWPDLSRARFSEWRLPDGAIWLFLAGMGLLLAGLKPWAPTAATLLIVPGLGYCAQGIAVVESLLLLRGVPPSIISLTLLFVFIMAFPVFILTTVCVGLSDVWLDYRRLEVVPDRDVS</sequence>